<evidence type="ECO:0000256" key="2">
    <source>
        <dbReference type="ARBA" id="ARBA00022692"/>
    </source>
</evidence>
<evidence type="ECO:0000256" key="3">
    <source>
        <dbReference type="ARBA" id="ARBA00022989"/>
    </source>
</evidence>
<dbReference type="Gene3D" id="1.20.120.550">
    <property type="entry name" value="Membrane associated eicosanoid/glutathione metabolism-like domain"/>
    <property type="match status" value="1"/>
</dbReference>
<keyword evidence="2 5" id="KW-0812">Transmembrane</keyword>
<dbReference type="SUPFAM" id="SSF161084">
    <property type="entry name" value="MAPEG domain-like"/>
    <property type="match status" value="1"/>
</dbReference>
<dbReference type="InterPro" id="IPR001129">
    <property type="entry name" value="Membr-assoc_MAPEG"/>
</dbReference>
<name>A0A317FJG4_9PROT</name>
<dbReference type="PANTHER" id="PTHR35814:SF1">
    <property type="entry name" value="GLUTATHIONE S-TRANSFERASE-RELATED"/>
    <property type="match status" value="1"/>
</dbReference>
<dbReference type="RefSeq" id="WP_109869385.1">
    <property type="nucleotide sequence ID" value="NZ_QGNA01000001.1"/>
</dbReference>
<protein>
    <submittedName>
        <fullName evidence="6">Glutathione metabolism protein</fullName>
    </submittedName>
</protein>
<reference evidence="7" key="1">
    <citation type="submission" date="2018-05" db="EMBL/GenBank/DDBJ databases">
        <authorList>
            <person name="Du Z."/>
            <person name="Wang X."/>
        </authorList>
    </citation>
    <scope>NUCLEOTIDE SEQUENCE [LARGE SCALE GENOMIC DNA]</scope>
    <source>
        <strain evidence="7">CQN31</strain>
    </source>
</reference>
<dbReference type="OrthoDB" id="7619858at2"/>
<evidence type="ECO:0000313" key="7">
    <source>
        <dbReference type="Proteomes" id="UP000245765"/>
    </source>
</evidence>
<dbReference type="AlphaFoldDB" id="A0A317FJG4"/>
<evidence type="ECO:0000256" key="5">
    <source>
        <dbReference type="SAM" id="Phobius"/>
    </source>
</evidence>
<dbReference type="Pfam" id="PF01124">
    <property type="entry name" value="MAPEG"/>
    <property type="match status" value="1"/>
</dbReference>
<keyword evidence="7" id="KW-1185">Reference proteome</keyword>
<gene>
    <name evidence="6" type="ORF">DFH01_05790</name>
</gene>
<keyword evidence="3 5" id="KW-1133">Transmembrane helix</keyword>
<organism evidence="6 7">
    <name type="scientific">Falsiroseomonas bella</name>
    <dbReference type="NCBI Taxonomy" id="2184016"/>
    <lineage>
        <taxon>Bacteria</taxon>
        <taxon>Pseudomonadati</taxon>
        <taxon>Pseudomonadota</taxon>
        <taxon>Alphaproteobacteria</taxon>
        <taxon>Acetobacterales</taxon>
        <taxon>Roseomonadaceae</taxon>
        <taxon>Falsiroseomonas</taxon>
    </lineage>
</organism>
<dbReference type="EMBL" id="QGNA01000001">
    <property type="protein sequence ID" value="PWS38763.1"/>
    <property type="molecule type" value="Genomic_DNA"/>
</dbReference>
<evidence type="ECO:0000256" key="4">
    <source>
        <dbReference type="ARBA" id="ARBA00023136"/>
    </source>
</evidence>
<comment type="subcellular location">
    <subcellularLocation>
        <location evidence="1">Membrane</location>
    </subcellularLocation>
</comment>
<keyword evidence="4 5" id="KW-0472">Membrane</keyword>
<dbReference type="GO" id="GO:0016020">
    <property type="term" value="C:membrane"/>
    <property type="evidence" value="ECO:0007669"/>
    <property type="project" value="UniProtKB-SubCell"/>
</dbReference>
<evidence type="ECO:0000313" key="6">
    <source>
        <dbReference type="EMBL" id="PWS38763.1"/>
    </source>
</evidence>
<comment type="caution">
    <text evidence="6">The sequence shown here is derived from an EMBL/GenBank/DDBJ whole genome shotgun (WGS) entry which is preliminary data.</text>
</comment>
<proteinExistence type="predicted"/>
<feature type="transmembrane region" description="Helical" evidence="5">
    <location>
        <begin position="109"/>
        <end position="127"/>
    </location>
</feature>
<dbReference type="PANTHER" id="PTHR35814">
    <property type="match status" value="1"/>
</dbReference>
<dbReference type="InterPro" id="IPR023352">
    <property type="entry name" value="MAPEG-like_dom_sf"/>
</dbReference>
<dbReference type="Proteomes" id="UP000245765">
    <property type="component" value="Unassembled WGS sequence"/>
</dbReference>
<feature type="transmembrane region" description="Helical" evidence="5">
    <location>
        <begin position="6"/>
        <end position="24"/>
    </location>
</feature>
<accession>A0A317FJG4</accession>
<sequence length="129" mass="13952">MLPVTALYAGLLGLYFIWLATRVIKARRIHRVGLGTSHRLVERPARAHGNFAEYVPFALLLLALCEINGLPDWALHVLGVVLVAGRVLHAQGIAKEPEDFKWRVLGTSLTFTMMGVAAAALLGLAAATL</sequence>
<evidence type="ECO:0000256" key="1">
    <source>
        <dbReference type="ARBA" id="ARBA00004370"/>
    </source>
</evidence>